<keyword evidence="1" id="KW-0479">Metal-binding</keyword>
<dbReference type="CDD" id="cd00202">
    <property type="entry name" value="ZnF_GATA"/>
    <property type="match status" value="1"/>
</dbReference>
<dbReference type="SMART" id="SM00401">
    <property type="entry name" value="ZnF_GATA"/>
    <property type="match status" value="1"/>
</dbReference>
<keyword evidence="3" id="KW-0862">Zinc</keyword>
<accession>A0A8J4PXK6</accession>
<dbReference type="GO" id="GO:0043565">
    <property type="term" value="F:sequence-specific DNA binding"/>
    <property type="evidence" value="ECO:0007669"/>
    <property type="project" value="InterPro"/>
</dbReference>
<feature type="compositionally biased region" description="Low complexity" evidence="5">
    <location>
        <begin position="15"/>
        <end position="60"/>
    </location>
</feature>
<dbReference type="OrthoDB" id="20941at2759"/>
<evidence type="ECO:0000313" key="7">
    <source>
        <dbReference type="EMBL" id="KAF2076788.1"/>
    </source>
</evidence>
<feature type="region of interest" description="Disordered" evidence="5">
    <location>
        <begin position="231"/>
        <end position="358"/>
    </location>
</feature>
<dbReference type="InterPro" id="IPR052138">
    <property type="entry name" value="GATA_ZnFinger_Domain"/>
</dbReference>
<dbReference type="Proteomes" id="UP000695562">
    <property type="component" value="Unassembled WGS sequence"/>
</dbReference>
<dbReference type="InterPro" id="IPR000679">
    <property type="entry name" value="Znf_GATA"/>
</dbReference>
<organism evidence="7 8">
    <name type="scientific">Polysphondylium violaceum</name>
    <dbReference type="NCBI Taxonomy" id="133409"/>
    <lineage>
        <taxon>Eukaryota</taxon>
        <taxon>Amoebozoa</taxon>
        <taxon>Evosea</taxon>
        <taxon>Eumycetozoa</taxon>
        <taxon>Dictyostelia</taxon>
        <taxon>Dictyosteliales</taxon>
        <taxon>Dictyosteliaceae</taxon>
        <taxon>Polysphondylium</taxon>
    </lineage>
</organism>
<feature type="compositionally biased region" description="Low complexity" evidence="5">
    <location>
        <begin position="85"/>
        <end position="105"/>
    </location>
</feature>
<dbReference type="PANTHER" id="PTHR47255:SF4">
    <property type="entry name" value="GATA ZINC FINGER DOMAIN-CONTAINING PROTEIN 12"/>
    <property type="match status" value="1"/>
</dbReference>
<dbReference type="GO" id="GO:0008270">
    <property type="term" value="F:zinc ion binding"/>
    <property type="evidence" value="ECO:0007669"/>
    <property type="project" value="UniProtKB-KW"/>
</dbReference>
<proteinExistence type="predicted"/>
<feature type="region of interest" description="Disordered" evidence="5">
    <location>
        <begin position="73"/>
        <end position="105"/>
    </location>
</feature>
<dbReference type="PROSITE" id="PS50114">
    <property type="entry name" value="GATA_ZN_FINGER_2"/>
    <property type="match status" value="1"/>
</dbReference>
<feature type="compositionally biased region" description="Low complexity" evidence="5">
    <location>
        <begin position="238"/>
        <end position="351"/>
    </location>
</feature>
<keyword evidence="2 4" id="KW-0863">Zinc-finger</keyword>
<protein>
    <recommendedName>
        <fullName evidence="6">GATA-type domain-containing protein</fullName>
    </recommendedName>
</protein>
<dbReference type="GO" id="GO:0006355">
    <property type="term" value="P:regulation of DNA-templated transcription"/>
    <property type="evidence" value="ECO:0007669"/>
    <property type="project" value="InterPro"/>
</dbReference>
<feature type="region of interest" description="Disordered" evidence="5">
    <location>
        <begin position="151"/>
        <end position="192"/>
    </location>
</feature>
<evidence type="ECO:0000256" key="4">
    <source>
        <dbReference type="PROSITE-ProRule" id="PRU00094"/>
    </source>
</evidence>
<reference evidence="7" key="1">
    <citation type="submission" date="2020-01" db="EMBL/GenBank/DDBJ databases">
        <title>Development of genomics and gene disruption for Polysphondylium violaceum indicates a role for the polyketide synthase stlB in stalk morphogenesis.</title>
        <authorList>
            <person name="Narita B."/>
            <person name="Kawabe Y."/>
            <person name="Kin K."/>
            <person name="Saito T."/>
            <person name="Gibbs R."/>
            <person name="Kuspa A."/>
            <person name="Muzny D."/>
            <person name="Queller D."/>
            <person name="Richards S."/>
            <person name="Strassman J."/>
            <person name="Sucgang R."/>
            <person name="Worley K."/>
            <person name="Schaap P."/>
        </authorList>
    </citation>
    <scope>NUCLEOTIDE SEQUENCE</scope>
    <source>
        <strain evidence="7">QSvi11</strain>
    </source>
</reference>
<feature type="domain" description="GATA-type" evidence="6">
    <location>
        <begin position="192"/>
        <end position="246"/>
    </location>
</feature>
<dbReference type="Pfam" id="PF00320">
    <property type="entry name" value="GATA"/>
    <property type="match status" value="1"/>
</dbReference>
<comment type="caution">
    <text evidence="7">The sequence shown here is derived from an EMBL/GenBank/DDBJ whole genome shotgun (WGS) entry which is preliminary data.</text>
</comment>
<evidence type="ECO:0000256" key="2">
    <source>
        <dbReference type="ARBA" id="ARBA00022771"/>
    </source>
</evidence>
<evidence type="ECO:0000256" key="3">
    <source>
        <dbReference type="ARBA" id="ARBA00022833"/>
    </source>
</evidence>
<evidence type="ECO:0000256" key="1">
    <source>
        <dbReference type="ARBA" id="ARBA00022723"/>
    </source>
</evidence>
<feature type="compositionally biased region" description="Low complexity" evidence="5">
    <location>
        <begin position="151"/>
        <end position="179"/>
    </location>
</feature>
<name>A0A8J4PXK6_9MYCE</name>
<evidence type="ECO:0000256" key="5">
    <source>
        <dbReference type="SAM" id="MobiDB-lite"/>
    </source>
</evidence>
<dbReference type="SUPFAM" id="SSF57716">
    <property type="entry name" value="Glucocorticoid receptor-like (DNA-binding domain)"/>
    <property type="match status" value="1"/>
</dbReference>
<dbReference type="PANTHER" id="PTHR47255">
    <property type="entry name" value="GATA TRANSCRIPTION FACTOR 22-RELATED"/>
    <property type="match status" value="1"/>
</dbReference>
<feature type="region of interest" description="Disordered" evidence="5">
    <location>
        <begin position="1"/>
        <end position="60"/>
    </location>
</feature>
<dbReference type="AlphaFoldDB" id="A0A8J4PXK6"/>
<dbReference type="Gene3D" id="3.30.50.10">
    <property type="entry name" value="Erythroid Transcription Factor GATA-1, subunit A"/>
    <property type="match status" value="1"/>
</dbReference>
<gene>
    <name evidence="7" type="ORF">CYY_001914</name>
</gene>
<keyword evidence="8" id="KW-1185">Reference proteome</keyword>
<evidence type="ECO:0000259" key="6">
    <source>
        <dbReference type="PROSITE" id="PS50114"/>
    </source>
</evidence>
<evidence type="ECO:0000313" key="8">
    <source>
        <dbReference type="Proteomes" id="UP000695562"/>
    </source>
</evidence>
<sequence>MMGESFHTHNHNHHQQQQQQQQQQFQQQQSTTTTTTPTTNTINNTNTTINNNNNINNNNTSSTSSIIDSITNKSTINHSSPQSQNNLINTNTNNHNNTNNNNNIKNYNSKDSLLLKIPLDLDFNPIEIDKKTESNLKHLINSNNSNIVLNNNFFNNNNNNNSSSNNNLNNNNNNSNNNNTKKPKEDKFSTSSTTMRVCEFCGSTATPTWRRGPSGKGSLCNACGIKWRLKGKDGVYKPPSQKQQNRQKQNQQQNSQQIQKQMQQGHSQQQQQQQQPLPQQQQQQQMPYNQQIINQHLKQLKQQHQQQTSQQNFQQFQQQIQQPNQFLPSFSSHQQSLQQKSQPQQILQQQQMEDPLSDDYNKKRKHDIMAPSFMDPLGTDFEKDYYCKYCKKTWPQSSFRNSQQFGAHCSNCSRKPKGELENMLTFKKKLSKKNSKDNLFIFNEEDGAVPLWDTMSKMKNTFSKVDKNIKNAPLLQRLIYVVENQLLEPVEIDSIREDIDNMKNDLLYKKKRRIEQLGDIKQKVNEQSSMTKLNIENNLKKRESINKNFIQDLRNEMDQRLSEHENIFFTNDSSHTVPAQNNSQPQMSKKVIPLSPELIHSPHHFSLPSGKQLYRDEQGKHFSIDDSNNLPISIIRSTPVRSPVSQS</sequence>
<dbReference type="EMBL" id="AJWJ01000049">
    <property type="protein sequence ID" value="KAF2076788.1"/>
    <property type="molecule type" value="Genomic_DNA"/>
</dbReference>
<dbReference type="InterPro" id="IPR013088">
    <property type="entry name" value="Znf_NHR/GATA"/>
</dbReference>